<dbReference type="Gene3D" id="3.40.50.720">
    <property type="entry name" value="NAD(P)-binding Rossmann-like Domain"/>
    <property type="match status" value="1"/>
</dbReference>
<dbReference type="Proteomes" id="UP000584374">
    <property type="component" value="Unassembled WGS sequence"/>
</dbReference>
<organism evidence="1 2">
    <name type="scientific">Saccharopolyspora phatthalungensis</name>
    <dbReference type="NCBI Taxonomy" id="664693"/>
    <lineage>
        <taxon>Bacteria</taxon>
        <taxon>Bacillati</taxon>
        <taxon>Actinomycetota</taxon>
        <taxon>Actinomycetes</taxon>
        <taxon>Pseudonocardiales</taxon>
        <taxon>Pseudonocardiaceae</taxon>
        <taxon>Saccharopolyspora</taxon>
    </lineage>
</organism>
<dbReference type="AlphaFoldDB" id="A0A840QD24"/>
<name>A0A840QD24_9PSEU</name>
<evidence type="ECO:0000313" key="1">
    <source>
        <dbReference type="EMBL" id="MBB5157887.1"/>
    </source>
</evidence>
<protein>
    <submittedName>
        <fullName evidence="1">NAD(P)-dependent dehydrogenase (Short-subunit alcohol dehydrogenase family)</fullName>
    </submittedName>
</protein>
<comment type="caution">
    <text evidence="1">The sequence shown here is derived from an EMBL/GenBank/DDBJ whole genome shotgun (WGS) entry which is preliminary data.</text>
</comment>
<sequence length="47" mass="4507">MNRTGIGGNVAIVTGAGQGTGAAVTTALAELGAAPRCAPDVNPERLS</sequence>
<proteinExistence type="predicted"/>
<accession>A0A840QD24</accession>
<dbReference type="EMBL" id="JACHIW010000001">
    <property type="protein sequence ID" value="MBB5157887.1"/>
    <property type="molecule type" value="Genomic_DNA"/>
</dbReference>
<dbReference type="InterPro" id="IPR036291">
    <property type="entry name" value="NAD(P)-bd_dom_sf"/>
</dbReference>
<evidence type="ECO:0000313" key="2">
    <source>
        <dbReference type="Proteomes" id="UP000584374"/>
    </source>
</evidence>
<gene>
    <name evidence="1" type="ORF">BJ970_005421</name>
</gene>
<dbReference type="SUPFAM" id="SSF51735">
    <property type="entry name" value="NAD(P)-binding Rossmann-fold domains"/>
    <property type="match status" value="1"/>
</dbReference>
<keyword evidence="2" id="KW-1185">Reference proteome</keyword>
<reference evidence="1 2" key="1">
    <citation type="submission" date="2020-08" db="EMBL/GenBank/DDBJ databases">
        <title>Sequencing the genomes of 1000 actinobacteria strains.</title>
        <authorList>
            <person name="Klenk H.-P."/>
        </authorList>
    </citation>
    <scope>NUCLEOTIDE SEQUENCE [LARGE SCALE GENOMIC DNA]</scope>
    <source>
        <strain evidence="1 2">DSM 45584</strain>
    </source>
</reference>